<dbReference type="Gene3D" id="1.10.1280.10">
    <property type="entry name" value="Di-copper center containing domain from catechol oxidase"/>
    <property type="match status" value="1"/>
</dbReference>
<evidence type="ECO:0000256" key="2">
    <source>
        <dbReference type="ARBA" id="ARBA00023008"/>
    </source>
</evidence>
<reference evidence="6" key="1">
    <citation type="submission" date="2022-07" db="EMBL/GenBank/DDBJ databases">
        <title>Phylogenomic reconstructions and comparative analyses of Kickxellomycotina fungi.</title>
        <authorList>
            <person name="Reynolds N.K."/>
            <person name="Stajich J.E."/>
            <person name="Barry K."/>
            <person name="Grigoriev I.V."/>
            <person name="Crous P."/>
            <person name="Smith M.E."/>
        </authorList>
    </citation>
    <scope>NUCLEOTIDE SEQUENCE</scope>
    <source>
        <strain evidence="6">RSA 1196</strain>
    </source>
</reference>
<accession>A0A9W8E3J8</accession>
<organism evidence="6 7">
    <name type="scientific">Dispira parvispora</name>
    <dbReference type="NCBI Taxonomy" id="1520584"/>
    <lineage>
        <taxon>Eukaryota</taxon>
        <taxon>Fungi</taxon>
        <taxon>Fungi incertae sedis</taxon>
        <taxon>Zoopagomycota</taxon>
        <taxon>Kickxellomycotina</taxon>
        <taxon>Dimargaritomycetes</taxon>
        <taxon>Dimargaritales</taxon>
        <taxon>Dimargaritaceae</taxon>
        <taxon>Dispira</taxon>
    </lineage>
</organism>
<feature type="chain" id="PRO_5040723199" description="Tyrosinase copper-binding domain-containing protein" evidence="3">
    <location>
        <begin position="20"/>
        <end position="350"/>
    </location>
</feature>
<dbReference type="PROSITE" id="PS00498">
    <property type="entry name" value="TYROSINASE_2"/>
    <property type="match status" value="1"/>
</dbReference>
<dbReference type="PANTHER" id="PTHR11474">
    <property type="entry name" value="TYROSINASE FAMILY MEMBER"/>
    <property type="match status" value="1"/>
</dbReference>
<evidence type="ECO:0000256" key="1">
    <source>
        <dbReference type="ARBA" id="ARBA00022723"/>
    </source>
</evidence>
<evidence type="ECO:0000313" key="7">
    <source>
        <dbReference type="Proteomes" id="UP001150925"/>
    </source>
</evidence>
<comment type="caution">
    <text evidence="6">The sequence shown here is derived from an EMBL/GenBank/DDBJ whole genome shotgun (WGS) entry which is preliminary data.</text>
</comment>
<name>A0A9W8E3J8_9FUNG</name>
<sequence>MILIRLLVLTLLALWSVLAQAPTRCTSIRTRREIRQLSRQERMRFIHAIRQLNQGDIPTVWDNYALWHLNLNHTIHRSPFFLPFHRRYLVDLENRLQAIDPSVTLPYWDWSLDAKAPFDNVVFSSASDWLGSQGSCLNDGGFARFYVTCTESGPRSHCLSRRFRAVNGRTTLYGRDIIQRIVDTTNTYNAFRELLEYGPHNLVHDMVGGDMDTMCAPSDPLFFLHHTFVDKLWADWQRYPNRGRQFDGTPSGEQLTSASLIPYYKEPVSSSLSTRAYCYQYAPSPEPAELVPSSDRPNLPEAISKDFIEHWGYNATKVRNVENYLKGLADGNGKGKVGVLESNPTHPLSF</sequence>
<keyword evidence="2" id="KW-0186">Copper</keyword>
<dbReference type="PANTHER" id="PTHR11474:SF126">
    <property type="entry name" value="TYROSINASE-LIKE PROTEIN TYR-1-RELATED"/>
    <property type="match status" value="1"/>
</dbReference>
<evidence type="ECO:0000259" key="5">
    <source>
        <dbReference type="PROSITE" id="PS00498"/>
    </source>
</evidence>
<dbReference type="InterPro" id="IPR002227">
    <property type="entry name" value="Tyrosinase_Cu-bd"/>
</dbReference>
<dbReference type="Proteomes" id="UP001150925">
    <property type="component" value="Unassembled WGS sequence"/>
</dbReference>
<dbReference type="GO" id="GO:0046872">
    <property type="term" value="F:metal ion binding"/>
    <property type="evidence" value="ECO:0007669"/>
    <property type="project" value="UniProtKB-KW"/>
</dbReference>
<dbReference type="SUPFAM" id="SSF48056">
    <property type="entry name" value="Di-copper centre-containing domain"/>
    <property type="match status" value="1"/>
</dbReference>
<dbReference type="EMBL" id="JANBPY010000623">
    <property type="protein sequence ID" value="KAJ1965163.1"/>
    <property type="molecule type" value="Genomic_DNA"/>
</dbReference>
<evidence type="ECO:0000313" key="6">
    <source>
        <dbReference type="EMBL" id="KAJ1965163.1"/>
    </source>
</evidence>
<keyword evidence="3" id="KW-0732">Signal</keyword>
<evidence type="ECO:0000256" key="3">
    <source>
        <dbReference type="SAM" id="SignalP"/>
    </source>
</evidence>
<dbReference type="OrthoDB" id="6132182at2759"/>
<feature type="domain" description="Tyrosinase copper-binding" evidence="5">
    <location>
        <begin position="219"/>
        <end position="230"/>
    </location>
</feature>
<keyword evidence="7" id="KW-1185">Reference proteome</keyword>
<dbReference type="Pfam" id="PF00264">
    <property type="entry name" value="Tyrosinase"/>
    <property type="match status" value="1"/>
</dbReference>
<proteinExistence type="predicted"/>
<keyword evidence="1" id="KW-0479">Metal-binding</keyword>
<evidence type="ECO:0000259" key="4">
    <source>
        <dbReference type="PROSITE" id="PS00497"/>
    </source>
</evidence>
<feature type="signal peptide" evidence="3">
    <location>
        <begin position="1"/>
        <end position="19"/>
    </location>
</feature>
<dbReference type="GO" id="GO:0016491">
    <property type="term" value="F:oxidoreductase activity"/>
    <property type="evidence" value="ECO:0007669"/>
    <property type="project" value="InterPro"/>
</dbReference>
<protein>
    <recommendedName>
        <fullName evidence="4 5">Tyrosinase copper-binding domain-containing protein</fullName>
    </recommendedName>
</protein>
<dbReference type="InterPro" id="IPR050316">
    <property type="entry name" value="Tyrosinase/Hemocyanin"/>
</dbReference>
<dbReference type="InterPro" id="IPR008922">
    <property type="entry name" value="Di-copper_centre_dom_sf"/>
</dbReference>
<feature type="domain" description="Tyrosinase copper-binding" evidence="4">
    <location>
        <begin position="76"/>
        <end position="93"/>
    </location>
</feature>
<gene>
    <name evidence="6" type="ORF">IWQ62_002736</name>
</gene>
<dbReference type="AlphaFoldDB" id="A0A9W8E3J8"/>
<dbReference type="PROSITE" id="PS00497">
    <property type="entry name" value="TYROSINASE_1"/>
    <property type="match status" value="1"/>
</dbReference>
<dbReference type="PRINTS" id="PR00092">
    <property type="entry name" value="TYROSINASE"/>
</dbReference>